<evidence type="ECO:0000313" key="4">
    <source>
        <dbReference type="Proteomes" id="UP000293360"/>
    </source>
</evidence>
<reference evidence="3 4" key="1">
    <citation type="submission" date="2018-06" db="EMBL/GenBank/DDBJ databases">
        <title>Complete Genomes of Monosporascus.</title>
        <authorList>
            <person name="Robinson A.J."/>
            <person name="Natvig D.O."/>
        </authorList>
    </citation>
    <scope>NUCLEOTIDE SEQUENCE [LARGE SCALE GENOMIC DNA]</scope>
    <source>
        <strain evidence="3 4">CBS 110550</strain>
    </source>
</reference>
<feature type="transmembrane region" description="Helical" evidence="2">
    <location>
        <begin position="493"/>
        <end position="514"/>
    </location>
</feature>
<dbReference type="InterPro" id="IPR021840">
    <property type="entry name" value="DUF3433"/>
</dbReference>
<feature type="transmembrane region" description="Helical" evidence="2">
    <location>
        <begin position="450"/>
        <end position="473"/>
    </location>
</feature>
<keyword evidence="2" id="KW-1133">Transmembrane helix</keyword>
<sequence>MGAAAYCNPPATERPASAAHKRNVSKEWRPETLRWPLLSLFAAFNFSIIVTIVGLIAKSSRSNGFASVPSQRAADSEGDGSSIKSSLSLSLGILWTALPSGVMQVLTIYWTSIASAVATRQPYVELRRGRGAAAASSILLDYRCTPSLSRWLRAFRLGHATVGSTALTGLALQYIAAPFAAQLFATQQVTESAVVPVSFSSAYNLSGLPVDFDWRPALGSARASLVYGENRIPWTNDEFAFRPFSVTTPVTDSYYIIANTTAHSAYVSCEIITDYSMSIELQNPGQGMVQVNGTDRGCAFWQRFVVMEGPDIFFQTTSTQACSREAHYSRLVFTAGTYSPSSPFLLSNISVISCATDYQVATGILNVFVLSTSSGAPPPPVVSSFTPLALIDPENRLKAPWFLIEVAMLEPVVFNPSVQWSTSEFGSTVLYLAEKQDPTNRLAPAVLMQAIARVFGGVYAVGTAMAAFSPLEVPETDAGVARTLTTRLFVVEWVAYLILTILLAALVLTGWVACYMQRTQSILTEEPEGLLSMAGLLDGSDLMPLVSQIKQQVDYDGRVRRAGKRRDDVMSRMWVAEAGDHKPTVGTWKVKGKAD</sequence>
<dbReference type="PANTHER" id="PTHR37544:SF3">
    <property type="entry name" value="SPRAY"/>
    <property type="match status" value="1"/>
</dbReference>
<evidence type="ECO:0000256" key="2">
    <source>
        <dbReference type="SAM" id="Phobius"/>
    </source>
</evidence>
<accession>A0A4Q4T128</accession>
<gene>
    <name evidence="3" type="ORF">DL764_007906</name>
</gene>
<protein>
    <submittedName>
        <fullName evidence="3">Uncharacterized protein</fullName>
    </submittedName>
</protein>
<keyword evidence="2" id="KW-0472">Membrane</keyword>
<dbReference type="AlphaFoldDB" id="A0A4Q4T128"/>
<feature type="transmembrane region" description="Helical" evidence="2">
    <location>
        <begin position="35"/>
        <end position="57"/>
    </location>
</feature>
<dbReference type="STRING" id="155417.A0A4Q4T128"/>
<dbReference type="OrthoDB" id="3522351at2759"/>
<organism evidence="3 4">
    <name type="scientific">Monosporascus ibericus</name>
    <dbReference type="NCBI Taxonomy" id="155417"/>
    <lineage>
        <taxon>Eukaryota</taxon>
        <taxon>Fungi</taxon>
        <taxon>Dikarya</taxon>
        <taxon>Ascomycota</taxon>
        <taxon>Pezizomycotina</taxon>
        <taxon>Sordariomycetes</taxon>
        <taxon>Xylariomycetidae</taxon>
        <taxon>Xylariales</taxon>
        <taxon>Xylariales incertae sedis</taxon>
        <taxon>Monosporascus</taxon>
    </lineage>
</organism>
<dbReference type="Pfam" id="PF11915">
    <property type="entry name" value="DUF3433"/>
    <property type="match status" value="1"/>
</dbReference>
<feature type="region of interest" description="Disordered" evidence="1">
    <location>
        <begin position="1"/>
        <end position="23"/>
    </location>
</feature>
<evidence type="ECO:0000313" key="3">
    <source>
        <dbReference type="EMBL" id="RYO93930.1"/>
    </source>
</evidence>
<dbReference type="EMBL" id="QJNU01000575">
    <property type="protein sequence ID" value="RYO93930.1"/>
    <property type="molecule type" value="Genomic_DNA"/>
</dbReference>
<keyword evidence="4" id="KW-1185">Reference proteome</keyword>
<dbReference type="Proteomes" id="UP000293360">
    <property type="component" value="Unassembled WGS sequence"/>
</dbReference>
<keyword evidence="2" id="KW-0812">Transmembrane</keyword>
<comment type="caution">
    <text evidence="3">The sequence shown here is derived from an EMBL/GenBank/DDBJ whole genome shotgun (WGS) entry which is preliminary data.</text>
</comment>
<name>A0A4Q4T128_9PEZI</name>
<evidence type="ECO:0000256" key="1">
    <source>
        <dbReference type="SAM" id="MobiDB-lite"/>
    </source>
</evidence>
<dbReference type="PANTHER" id="PTHR37544">
    <property type="entry name" value="SPRAY-RELATED"/>
    <property type="match status" value="1"/>
</dbReference>
<proteinExistence type="predicted"/>